<dbReference type="Gene3D" id="1.20.140.10">
    <property type="entry name" value="Butyryl-CoA Dehydrogenase, subunit A, domain 3"/>
    <property type="match status" value="1"/>
</dbReference>
<dbReference type="PANTHER" id="PTHR43884:SF20">
    <property type="entry name" value="ACYL-COA DEHYDROGENASE FADE28"/>
    <property type="match status" value="1"/>
</dbReference>
<comment type="similarity">
    <text evidence="2">Belongs to the acyl-CoA dehydrogenase family.</text>
</comment>
<dbReference type="OrthoDB" id="7328575at2"/>
<dbReference type="PANTHER" id="PTHR43884">
    <property type="entry name" value="ACYL-COA DEHYDROGENASE"/>
    <property type="match status" value="1"/>
</dbReference>
<dbReference type="SUPFAM" id="SSF56645">
    <property type="entry name" value="Acyl-CoA dehydrogenase NM domain-like"/>
    <property type="match status" value="1"/>
</dbReference>
<evidence type="ECO:0000256" key="4">
    <source>
        <dbReference type="ARBA" id="ARBA00022827"/>
    </source>
</evidence>
<organism evidence="8 9">
    <name type="scientific">Parasphingorhabdus marina DSM 22363</name>
    <dbReference type="NCBI Taxonomy" id="1123272"/>
    <lineage>
        <taxon>Bacteria</taxon>
        <taxon>Pseudomonadati</taxon>
        <taxon>Pseudomonadota</taxon>
        <taxon>Alphaproteobacteria</taxon>
        <taxon>Sphingomonadales</taxon>
        <taxon>Sphingomonadaceae</taxon>
        <taxon>Parasphingorhabdus</taxon>
    </lineage>
</organism>
<feature type="domain" description="Acyl-CoA dehydrogenase/oxidase C-terminal" evidence="6">
    <location>
        <begin position="217"/>
        <end position="357"/>
    </location>
</feature>
<dbReference type="EMBL" id="FSQW01000001">
    <property type="protein sequence ID" value="SIN59823.1"/>
    <property type="molecule type" value="Genomic_DNA"/>
</dbReference>
<dbReference type="Gene3D" id="1.10.540.10">
    <property type="entry name" value="Acyl-CoA dehydrogenase/oxidase, N-terminal domain"/>
    <property type="match status" value="1"/>
</dbReference>
<dbReference type="AlphaFoldDB" id="A0A1N6CMP1"/>
<accession>A0A1N6CMP1</accession>
<evidence type="ECO:0000259" key="7">
    <source>
        <dbReference type="Pfam" id="PF02771"/>
    </source>
</evidence>
<dbReference type="GO" id="GO:0050660">
    <property type="term" value="F:flavin adenine dinucleotide binding"/>
    <property type="evidence" value="ECO:0007669"/>
    <property type="project" value="InterPro"/>
</dbReference>
<dbReference type="Pfam" id="PF00441">
    <property type="entry name" value="Acyl-CoA_dh_1"/>
    <property type="match status" value="1"/>
</dbReference>
<dbReference type="InterPro" id="IPR009075">
    <property type="entry name" value="AcylCo_DH/oxidase_C"/>
</dbReference>
<keyword evidence="5" id="KW-0560">Oxidoreductase</keyword>
<evidence type="ECO:0000256" key="5">
    <source>
        <dbReference type="ARBA" id="ARBA00023002"/>
    </source>
</evidence>
<evidence type="ECO:0000259" key="6">
    <source>
        <dbReference type="Pfam" id="PF00441"/>
    </source>
</evidence>
<dbReference type="Proteomes" id="UP000185192">
    <property type="component" value="Unassembled WGS sequence"/>
</dbReference>
<keyword evidence="9" id="KW-1185">Reference proteome</keyword>
<proteinExistence type="inferred from homology"/>
<name>A0A1N6CMP1_9SPHN</name>
<dbReference type="STRING" id="1123272.SAMN02745824_0360"/>
<dbReference type="GO" id="GO:0003995">
    <property type="term" value="F:acyl-CoA dehydrogenase activity"/>
    <property type="evidence" value="ECO:0007669"/>
    <property type="project" value="TreeGrafter"/>
</dbReference>
<dbReference type="InterPro" id="IPR013786">
    <property type="entry name" value="AcylCoA_DH/ox_N"/>
</dbReference>
<gene>
    <name evidence="8" type="ORF">SAMN02745824_0360</name>
</gene>
<evidence type="ECO:0000256" key="2">
    <source>
        <dbReference type="ARBA" id="ARBA00009347"/>
    </source>
</evidence>
<feature type="domain" description="Acyl-CoA dehydrogenase/oxidase N-terminal" evidence="7">
    <location>
        <begin position="6"/>
        <end position="118"/>
    </location>
</feature>
<evidence type="ECO:0000313" key="8">
    <source>
        <dbReference type="EMBL" id="SIN59823.1"/>
    </source>
</evidence>
<reference evidence="9" key="1">
    <citation type="submission" date="2016-11" db="EMBL/GenBank/DDBJ databases">
        <authorList>
            <person name="Varghese N."/>
            <person name="Submissions S."/>
        </authorList>
    </citation>
    <scope>NUCLEOTIDE SEQUENCE [LARGE SCALE GENOMIC DNA]</scope>
    <source>
        <strain evidence="9">DSM 22363</strain>
    </source>
</reference>
<dbReference type="SUPFAM" id="SSF47203">
    <property type="entry name" value="Acyl-CoA dehydrogenase C-terminal domain-like"/>
    <property type="match status" value="1"/>
</dbReference>
<evidence type="ECO:0000256" key="1">
    <source>
        <dbReference type="ARBA" id="ARBA00001974"/>
    </source>
</evidence>
<dbReference type="Pfam" id="PF02771">
    <property type="entry name" value="Acyl-CoA_dh_N"/>
    <property type="match status" value="1"/>
</dbReference>
<dbReference type="RefSeq" id="WP_074203445.1">
    <property type="nucleotide sequence ID" value="NZ_FSQW01000001.1"/>
</dbReference>
<keyword evidence="4" id="KW-0274">FAD</keyword>
<comment type="cofactor">
    <cofactor evidence="1">
        <name>FAD</name>
        <dbReference type="ChEBI" id="CHEBI:57692"/>
    </cofactor>
</comment>
<dbReference type="InterPro" id="IPR037069">
    <property type="entry name" value="AcylCoA_DH/ox_N_sf"/>
</dbReference>
<dbReference type="InterPro" id="IPR009100">
    <property type="entry name" value="AcylCoA_DH/oxidase_NM_dom_sf"/>
</dbReference>
<dbReference type="InterPro" id="IPR036250">
    <property type="entry name" value="AcylCo_DH-like_C"/>
</dbReference>
<sequence>MNFDFSDDQKYLRDEARKFLEAQCTIAEVRKVLDDDTLGHNAEVWQKVVEMGWLGAAIPEEYGGLGLGMLELCVIAEELGRVLAPVPFSSSAYYFAEAVKLAGSEDQKTALLPGIADGSFIGCLATTEGPGAISESAIRAQFRDGKLTGTKLPVTDGDIATHAVVLAKDGGASCLVVVDLRQDGVSRKTLKTIEPTRGHAEIAFDAAPAELLSSGAGNGMVALDQILNRAAVLLAFEQLGGASRCLEMATEYAKERQAFGRPIGGNQAIKHKLADMYVKNEVARSNAYYGAWALSTNAAELPEAAAAARVAASEAYWYASKENIQTHGGMGFTWEVDCHLYYRRAKLLAVQAGSPAVWKEKLVTALEAKNAA</sequence>
<evidence type="ECO:0000256" key="3">
    <source>
        <dbReference type="ARBA" id="ARBA00022630"/>
    </source>
</evidence>
<protein>
    <submittedName>
        <fullName evidence="8">Acyl-CoA dehydrogenase</fullName>
    </submittedName>
</protein>
<keyword evidence="3" id="KW-0285">Flavoprotein</keyword>
<dbReference type="CDD" id="cd00567">
    <property type="entry name" value="ACAD"/>
    <property type="match status" value="1"/>
</dbReference>
<evidence type="ECO:0000313" key="9">
    <source>
        <dbReference type="Proteomes" id="UP000185192"/>
    </source>
</evidence>